<evidence type="ECO:0000256" key="8">
    <source>
        <dbReference type="ARBA" id="ARBA00022932"/>
    </source>
</evidence>
<dbReference type="GO" id="GO:0003887">
    <property type="term" value="F:DNA-directed DNA polymerase activity"/>
    <property type="evidence" value="ECO:0007669"/>
    <property type="project" value="UniProtKB-KW"/>
</dbReference>
<dbReference type="AlphaFoldDB" id="A0AAF0Q9L3"/>
<dbReference type="SUPFAM" id="SSF56672">
    <property type="entry name" value="DNA/RNA polymerases"/>
    <property type="match status" value="1"/>
</dbReference>
<evidence type="ECO:0000256" key="9">
    <source>
        <dbReference type="ARBA" id="ARBA00023125"/>
    </source>
</evidence>
<keyword evidence="4" id="KW-0378">Hydrolase</keyword>
<dbReference type="GO" id="GO:0015074">
    <property type="term" value="P:DNA integration"/>
    <property type="evidence" value="ECO:0007669"/>
    <property type="project" value="UniProtKB-KW"/>
</dbReference>
<evidence type="ECO:0000256" key="10">
    <source>
        <dbReference type="ARBA" id="ARBA00023172"/>
    </source>
</evidence>
<evidence type="ECO:0000313" key="16">
    <source>
        <dbReference type="Proteomes" id="UP001234989"/>
    </source>
</evidence>
<dbReference type="EMBL" id="CP133614">
    <property type="protein sequence ID" value="WMV18648.1"/>
    <property type="molecule type" value="Genomic_DNA"/>
</dbReference>
<keyword evidence="5" id="KW-0460">Magnesium</keyword>
<keyword evidence="1" id="KW-0645">Protease</keyword>
<organism evidence="15 16">
    <name type="scientific">Solanum verrucosum</name>
    <dbReference type="NCBI Taxonomy" id="315347"/>
    <lineage>
        <taxon>Eukaryota</taxon>
        <taxon>Viridiplantae</taxon>
        <taxon>Streptophyta</taxon>
        <taxon>Embryophyta</taxon>
        <taxon>Tracheophyta</taxon>
        <taxon>Spermatophyta</taxon>
        <taxon>Magnoliopsida</taxon>
        <taxon>eudicotyledons</taxon>
        <taxon>Gunneridae</taxon>
        <taxon>Pentapetalae</taxon>
        <taxon>asterids</taxon>
        <taxon>lamiids</taxon>
        <taxon>Solanales</taxon>
        <taxon>Solanaceae</taxon>
        <taxon>Solanoideae</taxon>
        <taxon>Solaneae</taxon>
        <taxon>Solanum</taxon>
    </lineage>
</organism>
<keyword evidence="11" id="KW-0511">Multifunctional enzyme</keyword>
<dbReference type="Gene3D" id="3.30.70.270">
    <property type="match status" value="1"/>
</dbReference>
<evidence type="ECO:0000256" key="1">
    <source>
        <dbReference type="ARBA" id="ARBA00022670"/>
    </source>
</evidence>
<dbReference type="Pfam" id="PF24626">
    <property type="entry name" value="SH3_Tf2-1"/>
    <property type="match status" value="1"/>
</dbReference>
<sequence>MSVLNHPGKANVVADAISHLSMNNVSHVEEGKKEFVCDVHRLTKLGVQLVESNGGAIFVHNGPKSSYVPYVKVNQGHDMILVELKEAMLKKSVEAFFQLEDNFLRYQRVTKMYHDLREIYWWDGMKRDIAEFVDKCPNCQQVKFYHQKPEASYYRRFVEGFSSISSPLTKLNQKTVKFQWSKACDKSFQELKKRLTTTPVLTLPEGTQGFMVYCDACRVGLGCGLMQNGKVIAYASRQLKSRQKSYTDVRRSPLEFEVDDWVYLKVSPMKGGMRFGKKGKLNPRYIGPYRIAKRIGSVA</sequence>
<dbReference type="PANTHER" id="PTHR37984">
    <property type="entry name" value="PROTEIN CBG26694"/>
    <property type="match status" value="1"/>
</dbReference>
<dbReference type="InterPro" id="IPR050951">
    <property type="entry name" value="Retrovirus_Pol_polyprotein"/>
</dbReference>
<evidence type="ECO:0000256" key="4">
    <source>
        <dbReference type="ARBA" id="ARBA00022801"/>
    </source>
</evidence>
<evidence type="ECO:0000259" key="13">
    <source>
        <dbReference type="Pfam" id="PF17921"/>
    </source>
</evidence>
<protein>
    <submittedName>
        <fullName evidence="15">Uncharacterized protein</fullName>
    </submittedName>
</protein>
<keyword evidence="7" id="KW-0695">RNA-directed DNA polymerase</keyword>
<keyword evidence="16" id="KW-1185">Reference proteome</keyword>
<evidence type="ECO:0000256" key="2">
    <source>
        <dbReference type="ARBA" id="ARBA00022723"/>
    </source>
</evidence>
<dbReference type="GO" id="GO:0003677">
    <property type="term" value="F:DNA binding"/>
    <property type="evidence" value="ECO:0007669"/>
    <property type="project" value="UniProtKB-KW"/>
</dbReference>
<evidence type="ECO:0000256" key="7">
    <source>
        <dbReference type="ARBA" id="ARBA00022918"/>
    </source>
</evidence>
<feature type="domain" description="Tf2-1-like SH3-like" evidence="14">
    <location>
        <begin position="260"/>
        <end position="299"/>
    </location>
</feature>
<keyword evidence="8" id="KW-0808">Transferase</keyword>
<keyword evidence="6" id="KW-0229">DNA integration</keyword>
<evidence type="ECO:0000256" key="3">
    <source>
        <dbReference type="ARBA" id="ARBA00022750"/>
    </source>
</evidence>
<keyword evidence="2" id="KW-0479">Metal-binding</keyword>
<keyword evidence="10" id="KW-0233">DNA recombination</keyword>
<dbReference type="GO" id="GO:0006310">
    <property type="term" value="P:DNA recombination"/>
    <property type="evidence" value="ECO:0007669"/>
    <property type="project" value="UniProtKB-KW"/>
</dbReference>
<dbReference type="Pfam" id="PF17921">
    <property type="entry name" value="Integrase_H2C2"/>
    <property type="match status" value="1"/>
</dbReference>
<evidence type="ECO:0000256" key="6">
    <source>
        <dbReference type="ARBA" id="ARBA00022908"/>
    </source>
</evidence>
<dbReference type="GO" id="GO:0006508">
    <property type="term" value="P:proteolysis"/>
    <property type="evidence" value="ECO:0007669"/>
    <property type="project" value="UniProtKB-KW"/>
</dbReference>
<evidence type="ECO:0000313" key="15">
    <source>
        <dbReference type="EMBL" id="WMV18648.1"/>
    </source>
</evidence>
<dbReference type="GO" id="GO:0003964">
    <property type="term" value="F:RNA-directed DNA polymerase activity"/>
    <property type="evidence" value="ECO:0007669"/>
    <property type="project" value="UniProtKB-KW"/>
</dbReference>
<keyword evidence="8" id="KW-0548">Nucleotidyltransferase</keyword>
<dbReference type="InterPro" id="IPR056924">
    <property type="entry name" value="SH3_Tf2-1"/>
</dbReference>
<evidence type="ECO:0000256" key="5">
    <source>
        <dbReference type="ARBA" id="ARBA00022842"/>
    </source>
</evidence>
<keyword evidence="8" id="KW-0239">DNA-directed DNA polymerase</keyword>
<feature type="domain" description="Reverse transcriptase/retrotransposon-derived protein RNase H-like" evidence="12">
    <location>
        <begin position="180"/>
        <end position="251"/>
    </location>
</feature>
<dbReference type="Gene3D" id="1.10.340.70">
    <property type="match status" value="1"/>
</dbReference>
<name>A0AAF0Q9L3_SOLVR</name>
<evidence type="ECO:0000259" key="14">
    <source>
        <dbReference type="Pfam" id="PF24626"/>
    </source>
</evidence>
<accession>A0AAF0Q9L3</accession>
<keyword evidence="3" id="KW-0064">Aspartyl protease</keyword>
<dbReference type="Pfam" id="PF17919">
    <property type="entry name" value="RT_RNaseH_2"/>
    <property type="match status" value="1"/>
</dbReference>
<feature type="domain" description="Integrase zinc-binding" evidence="13">
    <location>
        <begin position="107"/>
        <end position="143"/>
    </location>
</feature>
<gene>
    <name evidence="15" type="ORF">MTR67_012033</name>
</gene>
<dbReference type="InterPro" id="IPR041588">
    <property type="entry name" value="Integrase_H2C2"/>
</dbReference>
<proteinExistence type="predicted"/>
<dbReference type="Proteomes" id="UP001234989">
    <property type="component" value="Chromosome 3"/>
</dbReference>
<dbReference type="GO" id="GO:0004190">
    <property type="term" value="F:aspartic-type endopeptidase activity"/>
    <property type="evidence" value="ECO:0007669"/>
    <property type="project" value="UniProtKB-KW"/>
</dbReference>
<dbReference type="InterPro" id="IPR043128">
    <property type="entry name" value="Rev_trsase/Diguanyl_cyclase"/>
</dbReference>
<dbReference type="FunFam" id="3.30.70.270:FF:000020">
    <property type="entry name" value="Transposon Tf2-6 polyprotein-like Protein"/>
    <property type="match status" value="1"/>
</dbReference>
<reference evidence="15" key="1">
    <citation type="submission" date="2023-08" db="EMBL/GenBank/DDBJ databases">
        <title>A de novo genome assembly of Solanum verrucosum Schlechtendal, a Mexican diploid species geographically isolated from the other diploid A-genome species in potato relatives.</title>
        <authorList>
            <person name="Hosaka K."/>
        </authorList>
    </citation>
    <scope>NUCLEOTIDE SEQUENCE</scope>
    <source>
        <tissue evidence="15">Young leaves</tissue>
    </source>
</reference>
<evidence type="ECO:0000256" key="11">
    <source>
        <dbReference type="ARBA" id="ARBA00023268"/>
    </source>
</evidence>
<dbReference type="InterPro" id="IPR043502">
    <property type="entry name" value="DNA/RNA_pol_sf"/>
</dbReference>
<evidence type="ECO:0000259" key="12">
    <source>
        <dbReference type="Pfam" id="PF17919"/>
    </source>
</evidence>
<dbReference type="InterPro" id="IPR041577">
    <property type="entry name" value="RT_RNaseH_2"/>
</dbReference>
<dbReference type="PANTHER" id="PTHR37984:SF5">
    <property type="entry name" value="PROTEIN NYNRIN-LIKE"/>
    <property type="match status" value="1"/>
</dbReference>
<dbReference type="GO" id="GO:0046872">
    <property type="term" value="F:metal ion binding"/>
    <property type="evidence" value="ECO:0007669"/>
    <property type="project" value="UniProtKB-KW"/>
</dbReference>
<keyword evidence="9" id="KW-0238">DNA-binding</keyword>